<dbReference type="AlphaFoldDB" id="A0A0N1HZW8"/>
<protein>
    <submittedName>
        <fullName evidence="2">Uncharacterized protein</fullName>
    </submittedName>
</protein>
<dbReference type="VEuPathDB" id="TriTrypDB:Lsey_0441_0030"/>
<feature type="compositionally biased region" description="Basic and acidic residues" evidence="1">
    <location>
        <begin position="150"/>
        <end position="162"/>
    </location>
</feature>
<sequence>MSSIELPHAAALARELEEEMRSLDTLQHVYIKEMVDQLSDIHFLALEDGGKSLLQPSRALSATPHYFDANINAAGANQKVYSCRDVRARDGREKLFAGLSLPIKETQKTTRDATCQSISAASSSVQHKREASGCVARRKHINEQHPLTSTRERNSSCEERSVRRLSSPPTLCSTSPLLLQRSCRVEEAQRARRALQCIREDRDAYFNAKARRAQELLTEGREAVRKSRERRLAAASAASKTR</sequence>
<evidence type="ECO:0000256" key="1">
    <source>
        <dbReference type="SAM" id="MobiDB-lite"/>
    </source>
</evidence>
<comment type="caution">
    <text evidence="2">The sequence shown here is derived from an EMBL/GenBank/DDBJ whole genome shotgun (WGS) entry which is preliminary data.</text>
</comment>
<reference evidence="2 3" key="1">
    <citation type="journal article" date="2015" name="PLoS Pathog.">
        <title>Leptomonas seymouri: Adaptations to the Dixenous Life Cycle Analyzed by Genome Sequencing, Transcriptome Profiling and Co-infection with Leishmania donovani.</title>
        <authorList>
            <person name="Kraeva N."/>
            <person name="Butenko A."/>
            <person name="Hlavacova J."/>
            <person name="Kostygov A."/>
            <person name="Myskova J."/>
            <person name="Grybchuk D."/>
            <person name="Lestinova T."/>
            <person name="Votypka J."/>
            <person name="Volf P."/>
            <person name="Opperdoes F."/>
            <person name="Flegontov P."/>
            <person name="Lukes J."/>
            <person name="Yurchenko V."/>
        </authorList>
    </citation>
    <scope>NUCLEOTIDE SEQUENCE [LARGE SCALE GENOMIC DNA]</scope>
    <source>
        <strain evidence="2 3">ATCC 30220</strain>
    </source>
</reference>
<evidence type="ECO:0000313" key="2">
    <source>
        <dbReference type="EMBL" id="KPI83088.1"/>
    </source>
</evidence>
<dbReference type="EMBL" id="LJSK01000441">
    <property type="protein sequence ID" value="KPI83088.1"/>
    <property type="molecule type" value="Genomic_DNA"/>
</dbReference>
<feature type="region of interest" description="Disordered" evidence="1">
    <location>
        <begin position="142"/>
        <end position="171"/>
    </location>
</feature>
<dbReference type="OrthoDB" id="10533086at2759"/>
<proteinExistence type="predicted"/>
<feature type="compositionally biased region" description="Basic and acidic residues" evidence="1">
    <location>
        <begin position="220"/>
        <end position="232"/>
    </location>
</feature>
<gene>
    <name evidence="2" type="ORF">ABL78_7888</name>
</gene>
<evidence type="ECO:0000313" key="3">
    <source>
        <dbReference type="Proteomes" id="UP000038009"/>
    </source>
</evidence>
<dbReference type="Proteomes" id="UP000038009">
    <property type="component" value="Unassembled WGS sequence"/>
</dbReference>
<feature type="region of interest" description="Disordered" evidence="1">
    <location>
        <begin position="220"/>
        <end position="242"/>
    </location>
</feature>
<feature type="compositionally biased region" description="Low complexity" evidence="1">
    <location>
        <begin position="233"/>
        <end position="242"/>
    </location>
</feature>
<keyword evidence="3" id="KW-1185">Reference proteome</keyword>
<dbReference type="OMA" id="PNADKTC"/>
<name>A0A0N1HZW8_LEPSE</name>
<organism evidence="2 3">
    <name type="scientific">Leptomonas seymouri</name>
    <dbReference type="NCBI Taxonomy" id="5684"/>
    <lineage>
        <taxon>Eukaryota</taxon>
        <taxon>Discoba</taxon>
        <taxon>Euglenozoa</taxon>
        <taxon>Kinetoplastea</taxon>
        <taxon>Metakinetoplastina</taxon>
        <taxon>Trypanosomatida</taxon>
        <taxon>Trypanosomatidae</taxon>
        <taxon>Leishmaniinae</taxon>
        <taxon>Leptomonas</taxon>
    </lineage>
</organism>
<accession>A0A0N1HZW8</accession>